<comment type="caution">
    <text evidence="1">The sequence shown here is derived from an EMBL/GenBank/DDBJ whole genome shotgun (WGS) entry which is preliminary data.</text>
</comment>
<dbReference type="Proteomes" id="UP001596392">
    <property type="component" value="Unassembled WGS sequence"/>
</dbReference>
<keyword evidence="2" id="KW-1185">Reference proteome</keyword>
<dbReference type="Pfam" id="PF07081">
    <property type="entry name" value="DUF1349"/>
    <property type="match status" value="1"/>
</dbReference>
<reference evidence="2" key="1">
    <citation type="journal article" date="2019" name="Int. J. Syst. Evol. Microbiol.">
        <title>The Global Catalogue of Microorganisms (GCM) 10K type strain sequencing project: providing services to taxonomists for standard genome sequencing and annotation.</title>
        <authorList>
            <consortium name="The Broad Institute Genomics Platform"/>
            <consortium name="The Broad Institute Genome Sequencing Center for Infectious Disease"/>
            <person name="Wu L."/>
            <person name="Ma J."/>
        </authorList>
    </citation>
    <scope>NUCLEOTIDE SEQUENCE [LARGE SCALE GENOMIC DNA]</scope>
    <source>
        <strain evidence="2">CGMCC 1.9106</strain>
    </source>
</reference>
<protein>
    <submittedName>
        <fullName evidence="1">DUF1349 domain-containing protein</fullName>
    </submittedName>
</protein>
<dbReference type="Gene3D" id="2.60.120.200">
    <property type="match status" value="1"/>
</dbReference>
<sequence length="284" mass="31255">MREKSSSWIPTRAGVLAGLTVAHTRGDLYRAALEATGFWQDGVQVFWDELCSTGAERVPGDEPDPTDIHRLCAAGISVPAVVGSRWGAPAVTISAVLTGMSWLNEPGEWSQEGDVLRAVTESRTDFWRRTFYGWVTDNGHFYHRPVTGDFTAEVVVSATHTTLFDQAGMMVRADAGNWLKTGLEVTSGTVHVSTVYTREFSDVSMVPVPGHHGEMAMRVTRFGEALTVHFRSPDGMWRLARLGYLDLPETVDVGLMCCSPERAGLQATFRDLRIGPPISRENLE</sequence>
<dbReference type="InterPro" id="IPR013320">
    <property type="entry name" value="ConA-like_dom_sf"/>
</dbReference>
<dbReference type="InterPro" id="IPR018483">
    <property type="entry name" value="Carb_kinase_FGGY_CS"/>
</dbReference>
<dbReference type="PANTHER" id="PTHR35332">
    <property type="entry name" value="REGULATION OF ENOLASE PROTEIN 1"/>
    <property type="match status" value="1"/>
</dbReference>
<proteinExistence type="predicted"/>
<accession>A0ABW2GPJ2</accession>
<dbReference type="PANTHER" id="PTHR35332:SF2">
    <property type="entry name" value="REGULATION OF ENOLASE PROTEIN 1"/>
    <property type="match status" value="1"/>
</dbReference>
<evidence type="ECO:0000313" key="1">
    <source>
        <dbReference type="EMBL" id="MFC7241278.1"/>
    </source>
</evidence>
<name>A0ABW2GPJ2_9ACTN</name>
<organism evidence="1 2">
    <name type="scientific">Catellatospora aurea</name>
    <dbReference type="NCBI Taxonomy" id="1337874"/>
    <lineage>
        <taxon>Bacteria</taxon>
        <taxon>Bacillati</taxon>
        <taxon>Actinomycetota</taxon>
        <taxon>Actinomycetes</taxon>
        <taxon>Micromonosporales</taxon>
        <taxon>Micromonosporaceae</taxon>
        <taxon>Catellatospora</taxon>
    </lineage>
</organism>
<evidence type="ECO:0000313" key="2">
    <source>
        <dbReference type="Proteomes" id="UP001596392"/>
    </source>
</evidence>
<dbReference type="PROSITE" id="PS00445">
    <property type="entry name" value="FGGY_KINASES_2"/>
    <property type="match status" value="1"/>
</dbReference>
<dbReference type="InterPro" id="IPR009784">
    <property type="entry name" value="DUF1349"/>
</dbReference>
<dbReference type="EMBL" id="JBHTAC010000002">
    <property type="protein sequence ID" value="MFC7241278.1"/>
    <property type="molecule type" value="Genomic_DNA"/>
</dbReference>
<dbReference type="RefSeq" id="WP_376804754.1">
    <property type="nucleotide sequence ID" value="NZ_JBHTAC010000002.1"/>
</dbReference>
<gene>
    <name evidence="1" type="ORF">ACFQO7_02175</name>
</gene>
<dbReference type="SUPFAM" id="SSF49899">
    <property type="entry name" value="Concanavalin A-like lectins/glucanases"/>
    <property type="match status" value="1"/>
</dbReference>